<dbReference type="SUPFAM" id="SSF49899">
    <property type="entry name" value="Concanavalin A-like lectins/glucanases"/>
    <property type="match status" value="2"/>
</dbReference>
<feature type="domain" description="Galectin" evidence="5">
    <location>
        <begin position="200"/>
        <end position="328"/>
    </location>
</feature>
<dbReference type="PANTHER" id="PTHR11346:SF80">
    <property type="entry name" value="GALECTIN-9C"/>
    <property type="match status" value="1"/>
</dbReference>
<dbReference type="FunFam" id="2.60.120.200:FF:000078">
    <property type="entry name" value="Galectin"/>
    <property type="match status" value="1"/>
</dbReference>
<reference evidence="6 7" key="1">
    <citation type="journal article" date="2020" name="Nat. Commun.">
        <title>Donkey genomes provide new insights into domestication and selection for coat color.</title>
        <authorList>
            <person name="Wang"/>
            <person name="C."/>
            <person name="Li"/>
            <person name="H."/>
            <person name="Guo"/>
            <person name="Y."/>
            <person name="Huang"/>
            <person name="J."/>
            <person name="Sun"/>
            <person name="Y."/>
            <person name="Min"/>
            <person name="J."/>
            <person name="Wang"/>
            <person name="J."/>
            <person name="Fang"/>
            <person name="X."/>
            <person name="Zhao"/>
            <person name="Z."/>
            <person name="Wang"/>
            <person name="S."/>
            <person name="Zhang"/>
            <person name="Y."/>
            <person name="Liu"/>
            <person name="Q."/>
            <person name="Jiang"/>
            <person name="Q."/>
            <person name="Wang"/>
            <person name="X."/>
            <person name="Guo"/>
            <person name="Y."/>
            <person name="Yang"/>
            <person name="C."/>
            <person name="Wang"/>
            <person name="Y."/>
            <person name="Tian"/>
            <person name="F."/>
            <person name="Zhuang"/>
            <person name="G."/>
            <person name="Fan"/>
            <person name="Y."/>
            <person name="Gao"/>
            <person name="Q."/>
            <person name="Li"/>
            <person name="Y."/>
            <person name="Ju"/>
            <person name="Z."/>
            <person name="Li"/>
            <person name="J."/>
            <person name="Li"/>
            <person name="R."/>
            <person name="Hou"/>
            <person name="M."/>
            <person name="Yang"/>
            <person name="G."/>
            <person name="Liu"/>
            <person name="G."/>
            <person name="Liu"/>
            <person name="W."/>
            <person name="Guo"/>
            <person name="J."/>
            <person name="Pan"/>
            <person name="S."/>
            <person name="Fan"/>
            <person name="G."/>
            <person name="Zhang"/>
            <person name="W."/>
            <person name="Zhang"/>
            <person name="R."/>
            <person name="Yu"/>
            <person name="J."/>
            <person name="Zhang"/>
            <person name="X."/>
            <person name="Yin"/>
            <person name="Q."/>
            <person name="Ji"/>
            <person name="C."/>
            <person name="Jin"/>
            <person name="Y."/>
            <person name="Yue"/>
            <person name="G."/>
            <person name="Liu"/>
            <person name="M."/>
            <person name="Xu"/>
            <person name="J."/>
            <person name="Liu"/>
            <person name="S."/>
            <person name="Jordana"/>
            <person name="J."/>
            <person name="Noce"/>
            <person name="A."/>
            <person name="Amills"/>
            <person name="M."/>
            <person name="Wu"/>
            <person name="D.D."/>
            <person name="Li"/>
            <person name="S."/>
            <person name="Zhou"/>
            <person name="X. and Zhong"/>
            <person name="J."/>
        </authorList>
    </citation>
    <scope>NUCLEOTIDE SEQUENCE [LARGE SCALE GENOMIC DNA]</scope>
</reference>
<evidence type="ECO:0000313" key="6">
    <source>
        <dbReference type="Ensembl" id="ENSEASP00005015195.1"/>
    </source>
</evidence>
<dbReference type="GO" id="GO:0010628">
    <property type="term" value="P:positive regulation of gene expression"/>
    <property type="evidence" value="ECO:0007669"/>
    <property type="project" value="TreeGrafter"/>
</dbReference>
<keyword evidence="7" id="KW-1185">Reference proteome</keyword>
<dbReference type="FunFam" id="2.60.120.200:FF:000023">
    <property type="entry name" value="Galectin"/>
    <property type="match status" value="1"/>
</dbReference>
<evidence type="ECO:0000256" key="1">
    <source>
        <dbReference type="ARBA" id="ARBA00022734"/>
    </source>
</evidence>
<organism evidence="6 7">
    <name type="scientific">Equus asinus</name>
    <name type="common">Donkey</name>
    <name type="synonym">Equus africanus asinus</name>
    <dbReference type="NCBI Taxonomy" id="9793"/>
    <lineage>
        <taxon>Eukaryota</taxon>
        <taxon>Metazoa</taxon>
        <taxon>Chordata</taxon>
        <taxon>Craniata</taxon>
        <taxon>Vertebrata</taxon>
        <taxon>Euteleostomi</taxon>
        <taxon>Mammalia</taxon>
        <taxon>Eutheria</taxon>
        <taxon>Laurasiatheria</taxon>
        <taxon>Perissodactyla</taxon>
        <taxon>Equidae</taxon>
        <taxon>Equus</taxon>
    </lineage>
</organism>
<evidence type="ECO:0000313" key="7">
    <source>
        <dbReference type="Proteomes" id="UP000694387"/>
    </source>
</evidence>
<dbReference type="AlphaFoldDB" id="A0A8C4LRJ4"/>
<dbReference type="Proteomes" id="UP000694387">
    <property type="component" value="Chromosome 13"/>
</dbReference>
<dbReference type="GO" id="GO:0005829">
    <property type="term" value="C:cytosol"/>
    <property type="evidence" value="ECO:0007669"/>
    <property type="project" value="TreeGrafter"/>
</dbReference>
<dbReference type="GO" id="GO:0016936">
    <property type="term" value="F:galactoside binding"/>
    <property type="evidence" value="ECO:0007669"/>
    <property type="project" value="TreeGrafter"/>
</dbReference>
<dbReference type="PROSITE" id="PS51304">
    <property type="entry name" value="GALECTIN"/>
    <property type="match status" value="2"/>
</dbReference>
<dbReference type="GeneTree" id="ENSGT00940000162258"/>
<dbReference type="GO" id="GO:0005634">
    <property type="term" value="C:nucleus"/>
    <property type="evidence" value="ECO:0007669"/>
    <property type="project" value="TreeGrafter"/>
</dbReference>
<reference evidence="6" key="2">
    <citation type="submission" date="2025-08" db="UniProtKB">
        <authorList>
            <consortium name="Ensembl"/>
        </authorList>
    </citation>
    <scope>IDENTIFICATION</scope>
</reference>
<dbReference type="InterPro" id="IPR001079">
    <property type="entry name" value="Galectin_CRD"/>
</dbReference>
<protein>
    <recommendedName>
        <fullName evidence="3">Galectin</fullName>
    </recommendedName>
</protein>
<feature type="domain" description="Galectin" evidence="5">
    <location>
        <begin position="19"/>
        <end position="150"/>
    </location>
</feature>
<evidence type="ECO:0000256" key="3">
    <source>
        <dbReference type="RuleBase" id="RU102079"/>
    </source>
</evidence>
<dbReference type="Pfam" id="PF00337">
    <property type="entry name" value="Gal-bind_lectin"/>
    <property type="match status" value="2"/>
</dbReference>
<dbReference type="Gene3D" id="2.60.120.200">
    <property type="match status" value="2"/>
</dbReference>
<dbReference type="GO" id="GO:0030246">
    <property type="term" value="F:carbohydrate binding"/>
    <property type="evidence" value="ECO:0007669"/>
    <property type="project" value="UniProtKB-UniRule"/>
</dbReference>
<dbReference type="SMART" id="SM00908">
    <property type="entry name" value="Gal-bind_lectin"/>
    <property type="match status" value="2"/>
</dbReference>
<dbReference type="Ensembl" id="ENSEAST00005016530.2">
    <property type="protein sequence ID" value="ENSEASP00005015195.1"/>
    <property type="gene ID" value="ENSEASG00005010606.2"/>
</dbReference>
<evidence type="ECO:0000256" key="2">
    <source>
        <dbReference type="ARBA" id="ARBA00022737"/>
    </source>
</evidence>
<dbReference type="SMART" id="SM00276">
    <property type="entry name" value="GLECT"/>
    <property type="match status" value="2"/>
</dbReference>
<evidence type="ECO:0000256" key="4">
    <source>
        <dbReference type="SAM" id="MobiDB-lite"/>
    </source>
</evidence>
<dbReference type="PANTHER" id="PTHR11346">
    <property type="entry name" value="GALECTIN"/>
    <property type="match status" value="1"/>
</dbReference>
<dbReference type="InterPro" id="IPR013320">
    <property type="entry name" value="ConA-like_dom_sf"/>
</dbReference>
<sequence length="476" mass="52368">SMGAGVQTPLYHSPAVAPFSSTIQGDLQEGLQIAVRGIVLTSSGTRFAVDFQTGCSDNDIAFHFDPHFEENRYVVCNTKQKGSWGSEVRKMPLPLQWDSPFEFSFLVQSSCFQVVVNGSLFVQYTHRLLFHGMDTLSVTGPLQLFSISFSPVQPVFSTRPFSYAARFPHKPEGHKCPLPWRLLWLPLADLVLSSRQLMPFFTSIPGGLYPSKRIMVSGTVLHSAQFHINLRSGSDVAFHLNPLFSENSVVHNTQINGSWGSEEQRLSGKMPFTGGRRFSVCITCEAHRLMVAVDGGHLCDYEDHLKNLPAINNLEVAGNIQLTHVQMYLGSLAWVEGWGTLLSGSAHHLHLPRPCPSPSPSQPTEVSFLGRPRPCLVLLRLQTAKSAEGSWLGPPSLVGAGPGAPAAQIHPSEERGGPHRLHPQVQSPWQKGRLLGLPKHPAQAHTPSASQLHPQPVQLQSVRGQQLFTPWGRWSP</sequence>
<name>A0A8C4LRJ4_EQUAS</name>
<dbReference type="CDD" id="cd00070">
    <property type="entry name" value="GLECT"/>
    <property type="match status" value="2"/>
</dbReference>
<feature type="compositionally biased region" description="Polar residues" evidence="4">
    <location>
        <begin position="445"/>
        <end position="454"/>
    </location>
</feature>
<dbReference type="GO" id="GO:2000562">
    <property type="term" value="P:negative regulation of CD4-positive, alpha-beta T cell proliferation"/>
    <property type="evidence" value="ECO:0007669"/>
    <property type="project" value="TreeGrafter"/>
</dbReference>
<proteinExistence type="predicted"/>
<dbReference type="GO" id="GO:0032689">
    <property type="term" value="P:negative regulation of type II interferon production"/>
    <property type="evidence" value="ECO:0007669"/>
    <property type="project" value="TreeGrafter"/>
</dbReference>
<reference evidence="6" key="3">
    <citation type="submission" date="2025-09" db="UniProtKB">
        <authorList>
            <consortium name="Ensembl"/>
        </authorList>
    </citation>
    <scope>IDENTIFICATION</scope>
</reference>
<dbReference type="InterPro" id="IPR044156">
    <property type="entry name" value="Galectin-like"/>
</dbReference>
<evidence type="ECO:0000259" key="5">
    <source>
        <dbReference type="PROSITE" id="PS51304"/>
    </source>
</evidence>
<accession>A0A8C4LRJ4</accession>
<keyword evidence="1 3" id="KW-0430">Lectin</keyword>
<keyword evidence="2" id="KW-0677">Repeat</keyword>
<feature type="region of interest" description="Disordered" evidence="4">
    <location>
        <begin position="390"/>
        <end position="454"/>
    </location>
</feature>